<dbReference type="CDD" id="cd01034">
    <property type="entry name" value="EriC_like"/>
    <property type="match status" value="1"/>
</dbReference>
<dbReference type="Proteomes" id="UP000253250">
    <property type="component" value="Unassembled WGS sequence"/>
</dbReference>
<keyword evidence="12" id="KW-1185">Reference proteome</keyword>
<sequence>MVFWGSAVLVGLSAVALTKLGNLANTSFLALYQHWPWAAFLVSPAGLVLSLWLTRRFFPGAQGSGIPQVIAALSQRTGESPSRLLSVRIAIGKILLTTLGLFAGASIGREGPTVHVGASFTAAAGRLAGIKRPGLERALILAGGAAGIAAAFNTPIAGIMFAIEELARGFEEHASGTIIITILIAGLTAVAIEGNYTYFGVTQATLAPGQWLLVPACGITGGLAGGLFSRLVLDLSLRLRETFARYPYRLALIAGLVIAILGAISHGSSFGTGYPQARALVMGGARLPWSFPLTKWLASLASYLSGIPGGLFAPALATGAGFGADIGRLFPAAASQAAVILGMVSYLSGTVQTPITAFVIVMEMTANNTMLFPLMAAAFIATLTSRLLCREPIYQGLAGRFVARTETRTVAAKDYDGPA</sequence>
<dbReference type="GO" id="GO:0034707">
    <property type="term" value="C:chloride channel complex"/>
    <property type="evidence" value="ECO:0007669"/>
    <property type="project" value="UniProtKB-KW"/>
</dbReference>
<dbReference type="GO" id="GO:0005254">
    <property type="term" value="F:chloride channel activity"/>
    <property type="evidence" value="ECO:0007669"/>
    <property type="project" value="UniProtKB-KW"/>
</dbReference>
<accession>A0A368HMT8</accession>
<keyword evidence="4 10" id="KW-1133">Transmembrane helix</keyword>
<feature type="transmembrane region" description="Helical" evidence="10">
    <location>
        <begin position="296"/>
        <end position="317"/>
    </location>
</feature>
<evidence type="ECO:0000313" key="12">
    <source>
        <dbReference type="Proteomes" id="UP000253250"/>
    </source>
</evidence>
<evidence type="ECO:0000256" key="5">
    <source>
        <dbReference type="ARBA" id="ARBA00023065"/>
    </source>
</evidence>
<keyword evidence="3 10" id="KW-0812">Transmembrane</keyword>
<feature type="transmembrane region" description="Helical" evidence="10">
    <location>
        <begin position="174"/>
        <end position="192"/>
    </location>
</feature>
<evidence type="ECO:0000256" key="1">
    <source>
        <dbReference type="ARBA" id="ARBA00004141"/>
    </source>
</evidence>
<organism evidence="11 12">
    <name type="scientific">Acidiferrobacter thiooxydans</name>
    <dbReference type="NCBI Taxonomy" id="163359"/>
    <lineage>
        <taxon>Bacteria</taxon>
        <taxon>Pseudomonadati</taxon>
        <taxon>Pseudomonadota</taxon>
        <taxon>Gammaproteobacteria</taxon>
        <taxon>Acidiferrobacterales</taxon>
        <taxon>Acidiferrobacteraceae</taxon>
        <taxon>Acidiferrobacter</taxon>
    </lineage>
</organism>
<keyword evidence="7" id="KW-0869">Chloride channel</keyword>
<keyword evidence="2" id="KW-0813">Transport</keyword>
<reference evidence="11 12" key="1">
    <citation type="submission" date="2018-02" db="EMBL/GenBank/DDBJ databases">
        <title>Insights into the biology of acidophilic members of the Acidiferrobacteraceae family derived from comparative genomic analyses.</title>
        <authorList>
            <person name="Issotta F."/>
            <person name="Thyssen C."/>
            <person name="Mena C."/>
            <person name="Moya A."/>
            <person name="Bellenberg S."/>
            <person name="Sproer C."/>
            <person name="Covarrubias P.C."/>
            <person name="Sand W."/>
            <person name="Quatrini R."/>
            <person name="Vera M."/>
        </authorList>
    </citation>
    <scope>NUCLEOTIDE SEQUENCE [LARGE SCALE GENOMIC DNA]</scope>
    <source>
        <strain evidence="12">m-1</strain>
    </source>
</reference>
<evidence type="ECO:0000256" key="6">
    <source>
        <dbReference type="ARBA" id="ARBA00023136"/>
    </source>
</evidence>
<feature type="transmembrane region" description="Helical" evidence="10">
    <location>
        <begin position="245"/>
        <end position="264"/>
    </location>
</feature>
<dbReference type="PANTHER" id="PTHR43427:SF6">
    <property type="entry name" value="CHLORIDE CHANNEL PROTEIN CLC-E"/>
    <property type="match status" value="1"/>
</dbReference>
<keyword evidence="9" id="KW-0407">Ion channel</keyword>
<evidence type="ECO:0000256" key="8">
    <source>
        <dbReference type="ARBA" id="ARBA00023214"/>
    </source>
</evidence>
<dbReference type="PANTHER" id="PTHR43427">
    <property type="entry name" value="CHLORIDE CHANNEL PROTEIN CLC-E"/>
    <property type="match status" value="1"/>
</dbReference>
<keyword evidence="5" id="KW-0406">Ion transport</keyword>
<evidence type="ECO:0000256" key="3">
    <source>
        <dbReference type="ARBA" id="ARBA00022692"/>
    </source>
</evidence>
<evidence type="ECO:0000256" key="10">
    <source>
        <dbReference type="SAM" id="Phobius"/>
    </source>
</evidence>
<dbReference type="InterPro" id="IPR014743">
    <property type="entry name" value="Cl-channel_core"/>
</dbReference>
<feature type="transmembrane region" description="Helical" evidence="10">
    <location>
        <begin position="34"/>
        <end position="53"/>
    </location>
</feature>
<dbReference type="Gene3D" id="1.10.3080.10">
    <property type="entry name" value="Clc chloride channel"/>
    <property type="match status" value="1"/>
</dbReference>
<evidence type="ECO:0000256" key="7">
    <source>
        <dbReference type="ARBA" id="ARBA00023173"/>
    </source>
</evidence>
<dbReference type="SUPFAM" id="SSF81340">
    <property type="entry name" value="Clc chloride channel"/>
    <property type="match status" value="1"/>
</dbReference>
<feature type="transmembrane region" description="Helical" evidence="10">
    <location>
        <begin position="138"/>
        <end position="162"/>
    </location>
</feature>
<keyword evidence="8" id="KW-0868">Chloride</keyword>
<feature type="transmembrane region" description="Helical" evidence="10">
    <location>
        <begin position="212"/>
        <end position="233"/>
    </location>
</feature>
<dbReference type="InterPro" id="IPR001807">
    <property type="entry name" value="ClC"/>
</dbReference>
<dbReference type="EMBL" id="PSYR01000001">
    <property type="protein sequence ID" value="RCN59477.1"/>
    <property type="molecule type" value="Genomic_DNA"/>
</dbReference>
<evidence type="ECO:0000256" key="2">
    <source>
        <dbReference type="ARBA" id="ARBA00022448"/>
    </source>
</evidence>
<dbReference type="Pfam" id="PF00654">
    <property type="entry name" value="Voltage_CLC"/>
    <property type="match status" value="1"/>
</dbReference>
<name>A0A368HMT8_9GAMM</name>
<dbReference type="OrthoDB" id="9767361at2"/>
<dbReference type="PRINTS" id="PR00762">
    <property type="entry name" value="CLCHANNEL"/>
</dbReference>
<gene>
    <name evidence="11" type="ORF">C4900_01710</name>
</gene>
<dbReference type="InterPro" id="IPR050368">
    <property type="entry name" value="ClC-type_chloride_channel"/>
</dbReference>
<evidence type="ECO:0000256" key="9">
    <source>
        <dbReference type="ARBA" id="ARBA00023303"/>
    </source>
</evidence>
<evidence type="ECO:0000256" key="4">
    <source>
        <dbReference type="ARBA" id="ARBA00022989"/>
    </source>
</evidence>
<protein>
    <submittedName>
        <fullName evidence="11">Chloride channel protein</fullName>
    </submittedName>
</protein>
<comment type="caution">
    <text evidence="11">The sequence shown here is derived from an EMBL/GenBank/DDBJ whole genome shotgun (WGS) entry which is preliminary data.</text>
</comment>
<evidence type="ECO:0000313" key="11">
    <source>
        <dbReference type="EMBL" id="RCN59477.1"/>
    </source>
</evidence>
<dbReference type="AlphaFoldDB" id="A0A368HMT8"/>
<keyword evidence="6 10" id="KW-0472">Membrane</keyword>
<proteinExistence type="predicted"/>
<comment type="subcellular location">
    <subcellularLocation>
        <location evidence="1">Membrane</location>
        <topology evidence="1">Multi-pass membrane protein</topology>
    </subcellularLocation>
</comment>